<feature type="domain" description="Peptidase C51" evidence="1">
    <location>
        <begin position="65"/>
        <end position="192"/>
    </location>
</feature>
<proteinExistence type="predicted"/>
<protein>
    <submittedName>
        <fullName evidence="2">CHAP domain-containing protein</fullName>
    </submittedName>
</protein>
<dbReference type="InterPro" id="IPR007921">
    <property type="entry name" value="CHAP_dom"/>
</dbReference>
<comment type="caution">
    <text evidence="2">The sequence shown here is derived from an EMBL/GenBank/DDBJ whole genome shotgun (WGS) entry which is preliminary data.</text>
</comment>
<evidence type="ECO:0000313" key="2">
    <source>
        <dbReference type="EMBL" id="RHW27703.1"/>
    </source>
</evidence>
<dbReference type="Proteomes" id="UP000283644">
    <property type="component" value="Unassembled WGS sequence"/>
</dbReference>
<sequence length="556" mass="59286">MFAMRPRRSLWRGGTALLTSTLVATLLVVAGLQQQAGPPTPIQSPDTTAASGSTYLCTGYTGCRNAGYSDAGYGAVNNRMYWRMYSGHNCTNYVAYRMIRAGMSTERPWDGTGMAYNWGHARSDITNNRPSVGAVAWWDRYDNGIGSSGHVAYVERVVSADEIVISEDSWSGDFHWRTITRDSGRWPTGFIHFVDKAVQNTAAPAISGTPQVGVELTVSRGSWSPNRELNFGWQWYADGTPVAGATARTFTPTAEEKGKAVTVEVTARRPGFTPATITTAPTALVARGEFTVVAPPTITGDPTVDEVLTATPATWSPASEDTLYRWKADGVLIEGATGRTLTLTRALLGKTIVVGTHARAPGYRNSPVRSAPIGPVVVGEIVASTPSTLIGRLRVGQVLTAQPGAVEPSDATVTYQWLRNGTPVTGATTETYSLTASDLGATMAVRVTRSRRNYADLVETVTATRAVTVKPTVTLTAVGRSRRAVVRVQVTAPDITVTGDATVKVGAQLATATLVDGRARVVVTGVEPGERRVRAWYAGNGSVLRARAESTVHVLP</sequence>
<dbReference type="EMBL" id="QXGH01000012">
    <property type="protein sequence ID" value="RHW27703.1"/>
    <property type="molecule type" value="Genomic_DNA"/>
</dbReference>
<dbReference type="InterPro" id="IPR038765">
    <property type="entry name" value="Papain-like_cys_pep_sf"/>
</dbReference>
<evidence type="ECO:0000259" key="1">
    <source>
        <dbReference type="PROSITE" id="PS50911"/>
    </source>
</evidence>
<dbReference type="Gene3D" id="3.90.1720.10">
    <property type="entry name" value="endopeptidase domain like (from Nostoc punctiforme)"/>
    <property type="match status" value="1"/>
</dbReference>
<dbReference type="Gene3D" id="2.60.40.2700">
    <property type="match status" value="3"/>
</dbReference>
<evidence type="ECO:0000313" key="3">
    <source>
        <dbReference type="Proteomes" id="UP000283644"/>
    </source>
</evidence>
<dbReference type="SUPFAM" id="SSF54001">
    <property type="entry name" value="Cysteine proteinases"/>
    <property type="match status" value="1"/>
</dbReference>
<reference evidence="2 3" key="1">
    <citation type="submission" date="2018-09" db="EMBL/GenBank/DDBJ databases">
        <title>Genome sequencing of Nocardioides immobilis CCTCC AB 2017083 for comparison to Nocardioides silvaticus.</title>
        <authorList>
            <person name="Li C."/>
            <person name="Wang G."/>
        </authorList>
    </citation>
    <scope>NUCLEOTIDE SEQUENCE [LARGE SCALE GENOMIC DNA]</scope>
    <source>
        <strain evidence="2 3">CCTCC AB 2017083</strain>
    </source>
</reference>
<dbReference type="PROSITE" id="PS50911">
    <property type="entry name" value="CHAP"/>
    <property type="match status" value="1"/>
</dbReference>
<name>A0A417Y4V5_9ACTN</name>
<accession>A0A417Y4V5</accession>
<keyword evidence="3" id="KW-1185">Reference proteome</keyword>
<gene>
    <name evidence="2" type="ORF">D0Z08_08570</name>
</gene>
<dbReference type="AlphaFoldDB" id="A0A417Y4V5"/>
<dbReference type="Pfam" id="PF05257">
    <property type="entry name" value="CHAP"/>
    <property type="match status" value="1"/>
</dbReference>
<organism evidence="2 3">
    <name type="scientific">Nocardioides immobilis</name>
    <dbReference type="NCBI Taxonomy" id="2049295"/>
    <lineage>
        <taxon>Bacteria</taxon>
        <taxon>Bacillati</taxon>
        <taxon>Actinomycetota</taxon>
        <taxon>Actinomycetes</taxon>
        <taxon>Propionibacteriales</taxon>
        <taxon>Nocardioidaceae</taxon>
        <taxon>Nocardioides</taxon>
    </lineage>
</organism>